<keyword evidence="2" id="KW-1185">Reference proteome</keyword>
<proteinExistence type="predicted"/>
<organism evidence="1 2">
    <name type="scientific">Estrella lausannensis</name>
    <dbReference type="NCBI Taxonomy" id="483423"/>
    <lineage>
        <taxon>Bacteria</taxon>
        <taxon>Pseudomonadati</taxon>
        <taxon>Chlamydiota</taxon>
        <taxon>Chlamydiia</taxon>
        <taxon>Parachlamydiales</taxon>
        <taxon>Candidatus Criblamydiaceae</taxon>
        <taxon>Estrella</taxon>
    </lineage>
</organism>
<dbReference type="OrthoDB" id="20292at2"/>
<dbReference type="AlphaFoldDB" id="A0A0H5DND7"/>
<sequence length="275" mass="31929">MDKLKVWKEELPFDERLKLWDARAESAKEELPLKELKSLPKMVGITEETRRFLRLKSLWWMIRKDEGASIFLSFMRRPFYHLSRLIRSYFGRFPMKEEGDFFLYGVSSVNAFKDLLKEKNTVLVAGFSYCHKPLECPSGRFTDRCIRDPANLVCRQCFIGKAMNQLPKGYTVPVIIPTVHHIGRKVFEAIRDNPGKEVIFLITACEMTLRMFHDYGNMAGIKGAGVRLRGRICNTMRAFELSEEGIKPGLTVVTEDTQDQMMVFIHERQKAESTF</sequence>
<reference evidence="2" key="1">
    <citation type="submission" date="2015-06" db="EMBL/GenBank/DDBJ databases">
        <authorList>
            <person name="Bertelli C."/>
        </authorList>
    </citation>
    <scope>NUCLEOTIDE SEQUENCE [LARGE SCALE GENOMIC DNA]</scope>
    <source>
        <strain evidence="2">CRIB-30</strain>
    </source>
</reference>
<gene>
    <name evidence="1" type="ORF">ELAC_0461</name>
</gene>
<evidence type="ECO:0000313" key="1">
    <source>
        <dbReference type="EMBL" id="CRX37816.1"/>
    </source>
</evidence>
<protein>
    <submittedName>
        <fullName evidence="1">Uncharacterized protein</fullName>
    </submittedName>
</protein>
<dbReference type="RefSeq" id="WP_098037668.1">
    <property type="nucleotide sequence ID" value="NZ_CWGJ01000006.1"/>
</dbReference>
<name>A0A0H5DND7_9BACT</name>
<dbReference type="Proteomes" id="UP000220251">
    <property type="component" value="Unassembled WGS sequence"/>
</dbReference>
<accession>A0A0H5DND7</accession>
<evidence type="ECO:0000313" key="2">
    <source>
        <dbReference type="Proteomes" id="UP000220251"/>
    </source>
</evidence>
<dbReference type="EMBL" id="CWGJ01000006">
    <property type="protein sequence ID" value="CRX37816.1"/>
    <property type="molecule type" value="Genomic_DNA"/>
</dbReference>